<dbReference type="GO" id="GO:0000329">
    <property type="term" value="C:fungal-type vacuole membrane"/>
    <property type="evidence" value="ECO:0007669"/>
    <property type="project" value="TreeGrafter"/>
</dbReference>
<keyword evidence="4 8" id="KW-1133">Transmembrane helix</keyword>
<dbReference type="Gene3D" id="1.20.1250.20">
    <property type="entry name" value="MFS general substrate transporter like domains"/>
    <property type="match status" value="1"/>
</dbReference>
<keyword evidence="11" id="KW-1185">Reference proteome</keyword>
<feature type="transmembrane region" description="Helical" evidence="8">
    <location>
        <begin position="125"/>
        <end position="143"/>
    </location>
</feature>
<keyword evidence="2" id="KW-0813">Transport</keyword>
<feature type="transmembrane region" description="Helical" evidence="8">
    <location>
        <begin position="182"/>
        <end position="204"/>
    </location>
</feature>
<keyword evidence="5 8" id="KW-0472">Membrane</keyword>
<dbReference type="GeneID" id="70218917"/>
<dbReference type="EMBL" id="JAGMUX010000027">
    <property type="protein sequence ID" value="KAH7222570.1"/>
    <property type="molecule type" value="Genomic_DNA"/>
</dbReference>
<dbReference type="PANTHER" id="PTHR23501">
    <property type="entry name" value="MAJOR FACILITATOR SUPERFAMILY"/>
    <property type="match status" value="1"/>
</dbReference>
<feature type="domain" description="Major facilitator superfamily (MFS) profile" evidence="9">
    <location>
        <begin position="59"/>
        <end position="545"/>
    </location>
</feature>
<dbReference type="PANTHER" id="PTHR23501:SF191">
    <property type="entry name" value="VACUOLAR BASIC AMINO ACID TRANSPORTER 4"/>
    <property type="match status" value="1"/>
</dbReference>
<feature type="transmembrane region" description="Helical" evidence="8">
    <location>
        <begin position="250"/>
        <end position="267"/>
    </location>
</feature>
<keyword evidence="6" id="KW-0325">Glycoprotein</keyword>
<comment type="subcellular location">
    <subcellularLocation>
        <location evidence="1">Endomembrane system</location>
        <topology evidence="1">Multi-pass membrane protein</topology>
    </subcellularLocation>
</comment>
<feature type="transmembrane region" description="Helical" evidence="8">
    <location>
        <begin position="279"/>
        <end position="298"/>
    </location>
</feature>
<evidence type="ECO:0000256" key="8">
    <source>
        <dbReference type="SAM" id="Phobius"/>
    </source>
</evidence>
<dbReference type="InterPro" id="IPR011701">
    <property type="entry name" value="MFS"/>
</dbReference>
<dbReference type="SUPFAM" id="SSF103473">
    <property type="entry name" value="MFS general substrate transporter"/>
    <property type="match status" value="1"/>
</dbReference>
<feature type="transmembrane region" description="Helical" evidence="8">
    <location>
        <begin position="387"/>
        <end position="405"/>
    </location>
</feature>
<evidence type="ECO:0000256" key="5">
    <source>
        <dbReference type="ARBA" id="ARBA00023136"/>
    </source>
</evidence>
<feature type="transmembrane region" description="Helical" evidence="8">
    <location>
        <begin position="411"/>
        <end position="438"/>
    </location>
</feature>
<reference evidence="10" key="1">
    <citation type="journal article" date="2021" name="Nat. Commun.">
        <title>Genetic determinants of endophytism in the Arabidopsis root mycobiome.</title>
        <authorList>
            <person name="Mesny F."/>
            <person name="Miyauchi S."/>
            <person name="Thiergart T."/>
            <person name="Pickel B."/>
            <person name="Atanasova L."/>
            <person name="Karlsson M."/>
            <person name="Huettel B."/>
            <person name="Barry K.W."/>
            <person name="Haridas S."/>
            <person name="Chen C."/>
            <person name="Bauer D."/>
            <person name="Andreopoulos W."/>
            <person name="Pangilinan J."/>
            <person name="LaButti K."/>
            <person name="Riley R."/>
            <person name="Lipzen A."/>
            <person name="Clum A."/>
            <person name="Drula E."/>
            <person name="Henrissat B."/>
            <person name="Kohler A."/>
            <person name="Grigoriev I.V."/>
            <person name="Martin F.M."/>
            <person name="Hacquard S."/>
        </authorList>
    </citation>
    <scope>NUCLEOTIDE SEQUENCE</scope>
    <source>
        <strain evidence="10">MPI-CAGE-AT-0023</strain>
    </source>
</reference>
<feature type="transmembrane region" description="Helical" evidence="8">
    <location>
        <begin position="149"/>
        <end position="170"/>
    </location>
</feature>
<keyword evidence="3 8" id="KW-0812">Transmembrane</keyword>
<proteinExistence type="predicted"/>
<evidence type="ECO:0000256" key="1">
    <source>
        <dbReference type="ARBA" id="ARBA00004127"/>
    </source>
</evidence>
<dbReference type="PROSITE" id="PS50850">
    <property type="entry name" value="MFS"/>
    <property type="match status" value="1"/>
</dbReference>
<dbReference type="OrthoDB" id="3437016at2759"/>
<comment type="caution">
    <text evidence="10">The sequence shown here is derived from an EMBL/GenBank/DDBJ whole genome shotgun (WGS) entry which is preliminary data.</text>
</comment>
<dbReference type="InterPro" id="IPR036259">
    <property type="entry name" value="MFS_trans_sf"/>
</dbReference>
<sequence length="555" mass="59159">MKGQNSNSTDKGNASRGLVNEQSPLLAHNRAKLQPPQQPQDTESASTEDGPSTRYLIAVFGSVFIGVFLAALDTTIVATLSVPISNTFGSLSLVSWLGSSYLIANAACQPLSGRLTDIFSRRSGLVLCNILFGVGTLMCGAATSKWTLLAGRVVAGMGGGGLNAITAFVASDLVPLRRRGVIQGFVHICYGVGAGLGGLFGGWINDLWGWRTAFLSRVPLIAISTILVSITLKNTPTKHNDKSRLSRVDFLGAFTLSLNLILLLLGLNSGGNLVPWTHPLVLVSVSLSVVAAGAFVLVESKWAKEPIIPMHLLLDQTVLAACLMNCLVTMILFMATYYVPIFFQVNGYSTTAAGLRLLPQSIGTALSSLTCGFIMKRTGRYRTLGMTVIVCSALGFIGLSTMTIQTPTPLVLLYVFLIGVGYGGMLSVSLLATVAAVSHDDQAVATSANYAFRSMGSTIGITIASVVYQNLLQHGLRQRFDGYEGSSEIIKRILDSLDELKRLPDGWSSGVYETYEISLRGVFLTGLGVAVLGLVAASFIREHRLHNTISRADNK</sequence>
<dbReference type="RefSeq" id="XP_046042193.1">
    <property type="nucleotide sequence ID" value="XM_046188963.1"/>
</dbReference>
<evidence type="ECO:0000259" key="9">
    <source>
        <dbReference type="PROSITE" id="PS50850"/>
    </source>
</evidence>
<dbReference type="Proteomes" id="UP000720189">
    <property type="component" value="Unassembled WGS sequence"/>
</dbReference>
<evidence type="ECO:0000256" key="7">
    <source>
        <dbReference type="SAM" id="MobiDB-lite"/>
    </source>
</evidence>
<organism evidence="10 11">
    <name type="scientific">Fusarium redolens</name>
    <dbReference type="NCBI Taxonomy" id="48865"/>
    <lineage>
        <taxon>Eukaryota</taxon>
        <taxon>Fungi</taxon>
        <taxon>Dikarya</taxon>
        <taxon>Ascomycota</taxon>
        <taxon>Pezizomycotina</taxon>
        <taxon>Sordariomycetes</taxon>
        <taxon>Hypocreomycetidae</taxon>
        <taxon>Hypocreales</taxon>
        <taxon>Nectriaceae</taxon>
        <taxon>Fusarium</taxon>
        <taxon>Fusarium redolens species complex</taxon>
    </lineage>
</organism>
<evidence type="ECO:0000256" key="4">
    <source>
        <dbReference type="ARBA" id="ARBA00022989"/>
    </source>
</evidence>
<protein>
    <submittedName>
        <fullName evidence="10">Major facilitator superfamily domain-containing protein</fullName>
    </submittedName>
</protein>
<evidence type="ECO:0000313" key="11">
    <source>
        <dbReference type="Proteomes" id="UP000720189"/>
    </source>
</evidence>
<evidence type="ECO:0000256" key="2">
    <source>
        <dbReference type="ARBA" id="ARBA00022448"/>
    </source>
</evidence>
<feature type="transmembrane region" description="Helical" evidence="8">
    <location>
        <begin position="55"/>
        <end position="72"/>
    </location>
</feature>
<feature type="compositionally biased region" description="Polar residues" evidence="7">
    <location>
        <begin position="39"/>
        <end position="49"/>
    </location>
</feature>
<evidence type="ECO:0000256" key="3">
    <source>
        <dbReference type="ARBA" id="ARBA00022692"/>
    </source>
</evidence>
<feature type="transmembrane region" description="Helical" evidence="8">
    <location>
        <begin position="84"/>
        <end position="104"/>
    </location>
</feature>
<feature type="transmembrane region" description="Helical" evidence="8">
    <location>
        <begin position="210"/>
        <end position="230"/>
    </location>
</feature>
<dbReference type="GO" id="GO:0012505">
    <property type="term" value="C:endomembrane system"/>
    <property type="evidence" value="ECO:0007669"/>
    <property type="project" value="UniProtKB-SubCell"/>
</dbReference>
<evidence type="ECO:0000256" key="6">
    <source>
        <dbReference type="ARBA" id="ARBA00023180"/>
    </source>
</evidence>
<accession>A0A9P9G061</accession>
<dbReference type="Pfam" id="PF07690">
    <property type="entry name" value="MFS_1"/>
    <property type="match status" value="1"/>
</dbReference>
<name>A0A9P9G061_FUSRE</name>
<gene>
    <name evidence="10" type="ORF">BKA55DRAFT_528015</name>
</gene>
<dbReference type="InterPro" id="IPR020846">
    <property type="entry name" value="MFS_dom"/>
</dbReference>
<feature type="transmembrane region" description="Helical" evidence="8">
    <location>
        <begin position="517"/>
        <end position="540"/>
    </location>
</feature>
<feature type="transmembrane region" description="Helical" evidence="8">
    <location>
        <begin position="357"/>
        <end position="375"/>
    </location>
</feature>
<evidence type="ECO:0000313" key="10">
    <source>
        <dbReference type="EMBL" id="KAH7222570.1"/>
    </source>
</evidence>
<feature type="compositionally biased region" description="Polar residues" evidence="7">
    <location>
        <begin position="1"/>
        <end position="12"/>
    </location>
</feature>
<dbReference type="AlphaFoldDB" id="A0A9P9G061"/>
<feature type="transmembrane region" description="Helical" evidence="8">
    <location>
        <begin position="318"/>
        <end position="337"/>
    </location>
</feature>
<feature type="region of interest" description="Disordered" evidence="7">
    <location>
        <begin position="1"/>
        <end position="49"/>
    </location>
</feature>
<feature type="transmembrane region" description="Helical" evidence="8">
    <location>
        <begin position="450"/>
        <end position="468"/>
    </location>
</feature>
<dbReference type="GO" id="GO:0015174">
    <property type="term" value="F:basic amino acid transmembrane transporter activity"/>
    <property type="evidence" value="ECO:0007669"/>
    <property type="project" value="TreeGrafter"/>
</dbReference>